<name>R7V798_CAPTE</name>
<dbReference type="EnsemblMetazoa" id="CapteT204461">
    <property type="protein sequence ID" value="CapteP204461"/>
    <property type="gene ID" value="CapteG204461"/>
</dbReference>
<gene>
    <name evidence="1" type="ORF">CAPTEDRAFT_204461</name>
</gene>
<proteinExistence type="predicted"/>
<sequence>MSSRVSLVYIKRQGLQIIIVTSMATYEENPAFDLTLDAAYIEKRMDFIREHRYAIQDEMDALSMAMLELECELYAKLDENATNRFVNEIVGKVRLLAREREKLVKFAGEMKKEFQILDTILEMIPTAEIEGRKAMK</sequence>
<reference evidence="1 3" key="2">
    <citation type="journal article" date="2013" name="Nature">
        <title>Insights into bilaterian evolution from three spiralian genomes.</title>
        <authorList>
            <person name="Simakov O."/>
            <person name="Marletaz F."/>
            <person name="Cho S.J."/>
            <person name="Edsinger-Gonzales E."/>
            <person name="Havlak P."/>
            <person name="Hellsten U."/>
            <person name="Kuo D.H."/>
            <person name="Larsson T."/>
            <person name="Lv J."/>
            <person name="Arendt D."/>
            <person name="Savage R."/>
            <person name="Osoegawa K."/>
            <person name="de Jong P."/>
            <person name="Grimwood J."/>
            <person name="Chapman J.A."/>
            <person name="Shapiro H."/>
            <person name="Aerts A."/>
            <person name="Otillar R.P."/>
            <person name="Terry A.Y."/>
            <person name="Boore J.L."/>
            <person name="Grigoriev I.V."/>
            <person name="Lindberg D.R."/>
            <person name="Seaver E.C."/>
            <person name="Weisblat D.A."/>
            <person name="Putnam N.H."/>
            <person name="Rokhsar D.S."/>
        </authorList>
    </citation>
    <scope>NUCLEOTIDE SEQUENCE</scope>
    <source>
        <strain evidence="1 3">I ESC-2004</strain>
    </source>
</reference>
<evidence type="ECO:0000313" key="2">
    <source>
        <dbReference type="EnsemblMetazoa" id="CapteP204461"/>
    </source>
</evidence>
<dbReference type="Proteomes" id="UP000014760">
    <property type="component" value="Unassembled WGS sequence"/>
</dbReference>
<accession>R7V798</accession>
<dbReference type="EMBL" id="AMQN01004795">
    <property type="status" value="NOT_ANNOTATED_CDS"/>
    <property type="molecule type" value="Genomic_DNA"/>
</dbReference>
<organism evidence="1">
    <name type="scientific">Capitella teleta</name>
    <name type="common">Polychaete worm</name>
    <dbReference type="NCBI Taxonomy" id="283909"/>
    <lineage>
        <taxon>Eukaryota</taxon>
        <taxon>Metazoa</taxon>
        <taxon>Spiralia</taxon>
        <taxon>Lophotrochozoa</taxon>
        <taxon>Annelida</taxon>
        <taxon>Polychaeta</taxon>
        <taxon>Sedentaria</taxon>
        <taxon>Scolecida</taxon>
        <taxon>Capitellidae</taxon>
        <taxon>Capitella</taxon>
    </lineage>
</organism>
<evidence type="ECO:0000313" key="3">
    <source>
        <dbReference type="Proteomes" id="UP000014760"/>
    </source>
</evidence>
<protein>
    <submittedName>
        <fullName evidence="1 2">Uncharacterized protein</fullName>
    </submittedName>
</protein>
<dbReference type="EMBL" id="KB294357">
    <property type="protein sequence ID" value="ELU14718.1"/>
    <property type="molecule type" value="Genomic_DNA"/>
</dbReference>
<dbReference type="HOGENOM" id="CLU_1877381_0_0_1"/>
<reference evidence="2" key="3">
    <citation type="submission" date="2015-06" db="UniProtKB">
        <authorList>
            <consortium name="EnsemblMetazoa"/>
        </authorList>
    </citation>
    <scope>IDENTIFICATION</scope>
</reference>
<keyword evidence="3" id="KW-1185">Reference proteome</keyword>
<dbReference type="AlphaFoldDB" id="R7V798"/>
<evidence type="ECO:0000313" key="1">
    <source>
        <dbReference type="EMBL" id="ELU14718.1"/>
    </source>
</evidence>
<reference evidence="3" key="1">
    <citation type="submission" date="2012-12" db="EMBL/GenBank/DDBJ databases">
        <authorList>
            <person name="Hellsten U."/>
            <person name="Grimwood J."/>
            <person name="Chapman J.A."/>
            <person name="Shapiro H."/>
            <person name="Aerts A."/>
            <person name="Otillar R.P."/>
            <person name="Terry A.Y."/>
            <person name="Boore J.L."/>
            <person name="Simakov O."/>
            <person name="Marletaz F."/>
            <person name="Cho S.-J."/>
            <person name="Edsinger-Gonzales E."/>
            <person name="Havlak P."/>
            <person name="Kuo D.-H."/>
            <person name="Larsson T."/>
            <person name="Lv J."/>
            <person name="Arendt D."/>
            <person name="Savage R."/>
            <person name="Osoegawa K."/>
            <person name="de Jong P."/>
            <person name="Lindberg D.R."/>
            <person name="Seaver E.C."/>
            <person name="Weisblat D.A."/>
            <person name="Putnam N.H."/>
            <person name="Grigoriev I.V."/>
            <person name="Rokhsar D.S."/>
        </authorList>
    </citation>
    <scope>NUCLEOTIDE SEQUENCE</scope>
    <source>
        <strain evidence="3">I ESC-2004</strain>
    </source>
</reference>